<dbReference type="SUPFAM" id="SSF55681">
    <property type="entry name" value="Class II aaRS and biotin synthetases"/>
    <property type="match status" value="1"/>
</dbReference>
<dbReference type="InterPro" id="IPR006195">
    <property type="entry name" value="aa-tRNA-synth_II"/>
</dbReference>
<keyword evidence="2 8" id="KW-0963">Cytoplasm</keyword>
<evidence type="ECO:0000313" key="11">
    <source>
        <dbReference type="Proteomes" id="UP001595818"/>
    </source>
</evidence>
<evidence type="ECO:0000256" key="7">
    <source>
        <dbReference type="ARBA" id="ARBA00023146"/>
    </source>
</evidence>
<evidence type="ECO:0000259" key="9">
    <source>
        <dbReference type="PROSITE" id="PS50862"/>
    </source>
</evidence>
<keyword evidence="7 8" id="KW-0030">Aminoacyl-tRNA synthetase</keyword>
<reference evidence="11" key="1">
    <citation type="journal article" date="2019" name="Int. J. Syst. Evol. Microbiol.">
        <title>The Global Catalogue of Microorganisms (GCM) 10K type strain sequencing project: providing services to taxonomists for standard genome sequencing and annotation.</title>
        <authorList>
            <consortium name="The Broad Institute Genomics Platform"/>
            <consortium name="The Broad Institute Genome Sequencing Center for Infectious Disease"/>
            <person name="Wu L."/>
            <person name="Ma J."/>
        </authorList>
    </citation>
    <scope>NUCLEOTIDE SEQUENCE [LARGE SCALE GENOMIC DNA]</scope>
    <source>
        <strain evidence="11">CGMCC 4.7466</strain>
    </source>
</reference>
<feature type="binding site" evidence="8">
    <location>
        <begin position="348"/>
        <end position="352"/>
    </location>
    <ligand>
        <name>substrate</name>
    </ligand>
</feature>
<keyword evidence="4 8" id="KW-0547">Nucleotide-binding</keyword>
<feature type="binding site" evidence="8">
    <location>
        <begin position="236"/>
        <end position="241"/>
    </location>
    <ligand>
        <name>ATP</name>
        <dbReference type="ChEBI" id="CHEBI:30616"/>
    </ligand>
</feature>
<dbReference type="InterPro" id="IPR004154">
    <property type="entry name" value="Anticodon-bd"/>
</dbReference>
<dbReference type="CDD" id="cd00774">
    <property type="entry name" value="GlyRS-like_core"/>
    <property type="match status" value="1"/>
</dbReference>
<dbReference type="Gene3D" id="3.40.50.800">
    <property type="entry name" value="Anticodon-binding domain"/>
    <property type="match status" value="1"/>
</dbReference>
<comment type="function">
    <text evidence="8">Catalyzes the attachment of glycine to tRNA(Gly).</text>
</comment>
<sequence>MAKTEETQEISLFKDIIAHAKEYGFVYPSSEIYDGLQAVYDFGPYGVELKNNLKRLWWESMTRLNDNIVGIDAAIFMHPTTWKASGHVDSFNDPMVDNRDSKKRYRADVLIEEKAAAYEQAGDPVHAKELLSAMGKLMDAENFAALRDLMINEEITCPISGTSNWTEIRQFNLMFSTQVGSVADETSTIYLRPETAQGIFVNFLNVQKTARMKVPFGIAQIGKAFRNEIVARQFIFRMREFEQMEMQYFVRPGTELDWYKAWADTRVKWHKALGIPESKLRRHDHEKLAHYANAALDIEYEFPFGFKEVEGIHSRTDFDLKAHQEYSKKKQQYFDPEVNQNYIPYVIETSIGADRLFLMAFCNAYVEEESQEKQRTYLKFHPAIAPVKAAILPLTKKDGLPEKGKEIFEKLKYDFNIIYEDAASIGKRYTRQDLIGTPFCIAVDHQTLEDNTVTIRDRDTTEQIRVPIDELHARLSEACSFRKIFEKI</sequence>
<organism evidence="10 11">
    <name type="scientific">Negadavirga shengliensis</name>
    <dbReference type="NCBI Taxonomy" id="1389218"/>
    <lineage>
        <taxon>Bacteria</taxon>
        <taxon>Pseudomonadati</taxon>
        <taxon>Bacteroidota</taxon>
        <taxon>Cytophagia</taxon>
        <taxon>Cytophagales</taxon>
        <taxon>Cyclobacteriaceae</taxon>
        <taxon>Negadavirga</taxon>
    </lineage>
</organism>
<keyword evidence="6 8" id="KW-0648">Protein biosynthesis</keyword>
<name>A0ABV9T0Y3_9BACT</name>
<comment type="subcellular location">
    <subcellularLocation>
        <location evidence="8">Cytoplasm</location>
    </subcellularLocation>
</comment>
<evidence type="ECO:0000256" key="3">
    <source>
        <dbReference type="ARBA" id="ARBA00022598"/>
    </source>
</evidence>
<dbReference type="GO" id="GO:0004820">
    <property type="term" value="F:glycine-tRNA ligase activity"/>
    <property type="evidence" value="ECO:0007669"/>
    <property type="project" value="UniProtKB-EC"/>
</dbReference>
<dbReference type="PANTHER" id="PTHR10745:SF8">
    <property type="entry name" value="DNA POLYMERASE SUBUNIT GAMMA-2, MITOCHONDRIAL"/>
    <property type="match status" value="1"/>
</dbReference>
<keyword evidence="5 8" id="KW-0067">ATP-binding</keyword>
<dbReference type="InterPro" id="IPR033731">
    <property type="entry name" value="GlyRS-like_core"/>
</dbReference>
<dbReference type="PANTHER" id="PTHR10745">
    <property type="entry name" value="GLYCYL-TRNA SYNTHETASE/DNA POLYMERASE SUBUNIT GAMMA-2"/>
    <property type="match status" value="1"/>
</dbReference>
<evidence type="ECO:0000256" key="5">
    <source>
        <dbReference type="ARBA" id="ARBA00022840"/>
    </source>
</evidence>
<accession>A0ABV9T0Y3</accession>
<evidence type="ECO:0000256" key="8">
    <source>
        <dbReference type="HAMAP-Rule" id="MF_00253"/>
    </source>
</evidence>
<protein>
    <recommendedName>
        <fullName evidence="8">Glycine--tRNA ligase</fullName>
        <ecNumber evidence="8">6.1.1.14</ecNumber>
    </recommendedName>
    <alternativeName>
        <fullName evidence="8">Glycyl-tRNA synthetase</fullName>
        <shortName evidence="8">GlyRS</shortName>
    </alternativeName>
</protein>
<feature type="binding site" evidence="8">
    <location>
        <begin position="226"/>
        <end position="228"/>
    </location>
    <ligand>
        <name>ATP</name>
        <dbReference type="ChEBI" id="CHEBI:30616"/>
    </ligand>
</feature>
<dbReference type="Pfam" id="PF00587">
    <property type="entry name" value="tRNA-synt_2b"/>
    <property type="match status" value="1"/>
</dbReference>
<proteinExistence type="inferred from homology"/>
<comment type="similarity">
    <text evidence="1 8">Belongs to the class-II aminoacyl-tRNA synthetase family.</text>
</comment>
<dbReference type="InterPro" id="IPR002314">
    <property type="entry name" value="aa-tRNA-synt_IIb"/>
</dbReference>
<dbReference type="PROSITE" id="PS50862">
    <property type="entry name" value="AA_TRNA_LIGASE_II"/>
    <property type="match status" value="1"/>
</dbReference>
<dbReference type="CDD" id="cd00858">
    <property type="entry name" value="GlyRS_anticodon"/>
    <property type="match status" value="1"/>
</dbReference>
<evidence type="ECO:0000256" key="2">
    <source>
        <dbReference type="ARBA" id="ARBA00022490"/>
    </source>
</evidence>
<keyword evidence="11" id="KW-1185">Reference proteome</keyword>
<dbReference type="HAMAP" id="MF_00253_B">
    <property type="entry name" value="Gly_tRNA_synth_B"/>
    <property type="match status" value="1"/>
</dbReference>
<dbReference type="InterPro" id="IPR022961">
    <property type="entry name" value="Gly_tRNA_ligase_bac"/>
</dbReference>
<feature type="binding site" evidence="8">
    <location>
        <begin position="308"/>
        <end position="309"/>
    </location>
    <ligand>
        <name>ATP</name>
        <dbReference type="ChEBI" id="CHEBI:30616"/>
    </ligand>
</feature>
<feature type="binding site" evidence="8">
    <location>
        <position position="194"/>
    </location>
    <ligand>
        <name>substrate</name>
    </ligand>
</feature>
<dbReference type="InterPro" id="IPR045864">
    <property type="entry name" value="aa-tRNA-synth_II/BPL/LPL"/>
</dbReference>
<comment type="catalytic activity">
    <reaction evidence="8">
        <text>tRNA(Gly) + glycine + ATP = glycyl-tRNA(Gly) + AMP + diphosphate</text>
        <dbReference type="Rhea" id="RHEA:16013"/>
        <dbReference type="Rhea" id="RHEA-COMP:9664"/>
        <dbReference type="Rhea" id="RHEA-COMP:9683"/>
        <dbReference type="ChEBI" id="CHEBI:30616"/>
        <dbReference type="ChEBI" id="CHEBI:33019"/>
        <dbReference type="ChEBI" id="CHEBI:57305"/>
        <dbReference type="ChEBI" id="CHEBI:78442"/>
        <dbReference type="ChEBI" id="CHEBI:78522"/>
        <dbReference type="ChEBI" id="CHEBI:456215"/>
        <dbReference type="EC" id="6.1.1.14"/>
    </reaction>
</comment>
<evidence type="ECO:0000313" key="10">
    <source>
        <dbReference type="EMBL" id="MFC4872216.1"/>
    </source>
</evidence>
<dbReference type="InterPro" id="IPR027031">
    <property type="entry name" value="Gly-tRNA_synthase/POLG2"/>
</dbReference>
<dbReference type="InterPro" id="IPR036621">
    <property type="entry name" value="Anticodon-bd_dom_sf"/>
</dbReference>
<dbReference type="Proteomes" id="UP001595818">
    <property type="component" value="Unassembled WGS sequence"/>
</dbReference>
<dbReference type="Gene3D" id="3.30.930.10">
    <property type="entry name" value="Bira Bifunctional Protein, Domain 2"/>
    <property type="match status" value="1"/>
</dbReference>
<evidence type="ECO:0000256" key="4">
    <source>
        <dbReference type="ARBA" id="ARBA00022741"/>
    </source>
</evidence>
<keyword evidence="3 8" id="KW-0436">Ligase</keyword>
<dbReference type="PRINTS" id="PR01043">
    <property type="entry name" value="TRNASYNTHGLY"/>
</dbReference>
<evidence type="ECO:0000256" key="1">
    <source>
        <dbReference type="ARBA" id="ARBA00008226"/>
    </source>
</evidence>
<feature type="binding site" evidence="8">
    <location>
        <position position="106"/>
    </location>
    <ligand>
        <name>substrate</name>
    </ligand>
</feature>
<dbReference type="SUPFAM" id="SSF52954">
    <property type="entry name" value="Class II aaRS ABD-related"/>
    <property type="match status" value="1"/>
</dbReference>
<dbReference type="EC" id="6.1.1.14" evidence="8"/>
<dbReference type="InterPro" id="IPR002315">
    <property type="entry name" value="tRNA-synt_gly"/>
</dbReference>
<dbReference type="Gene3D" id="3.30.40.230">
    <property type="match status" value="1"/>
</dbReference>
<dbReference type="NCBIfam" id="NF003211">
    <property type="entry name" value="PRK04173.1"/>
    <property type="match status" value="1"/>
</dbReference>
<dbReference type="NCBIfam" id="TIGR00389">
    <property type="entry name" value="glyS_dimeric"/>
    <property type="match status" value="1"/>
</dbReference>
<dbReference type="EMBL" id="JBHSJJ010000005">
    <property type="protein sequence ID" value="MFC4872216.1"/>
    <property type="molecule type" value="Genomic_DNA"/>
</dbReference>
<dbReference type="Pfam" id="PF03129">
    <property type="entry name" value="HGTP_anticodon"/>
    <property type="match status" value="1"/>
</dbReference>
<comment type="subunit">
    <text evidence="8">Homodimer.</text>
</comment>
<dbReference type="RefSeq" id="WP_377064420.1">
    <property type="nucleotide sequence ID" value="NZ_JBHSJJ010000005.1"/>
</dbReference>
<feature type="binding site" evidence="8">
    <location>
        <begin position="241"/>
        <end position="245"/>
    </location>
    <ligand>
        <name>substrate</name>
    </ligand>
</feature>
<feature type="domain" description="Aminoacyl-transfer RNA synthetases class-II family profile" evidence="9">
    <location>
        <begin position="129"/>
        <end position="393"/>
    </location>
</feature>
<comment type="caution">
    <text evidence="10">The sequence shown here is derived from an EMBL/GenBank/DDBJ whole genome shotgun (WGS) entry which is preliminary data.</text>
</comment>
<gene>
    <name evidence="8" type="primary">glyQS</name>
    <name evidence="10" type="ORF">ACFPFU_10985</name>
</gene>
<feature type="binding site" evidence="8">
    <location>
        <begin position="352"/>
        <end position="355"/>
    </location>
    <ligand>
        <name>ATP</name>
        <dbReference type="ChEBI" id="CHEBI:30616"/>
    </ligand>
</feature>
<evidence type="ECO:0000256" key="6">
    <source>
        <dbReference type="ARBA" id="ARBA00022917"/>
    </source>
</evidence>